<organism evidence="2">
    <name type="scientific">Leptolyngbya sp. NK1-12</name>
    <dbReference type="NCBI Taxonomy" id="2547451"/>
    <lineage>
        <taxon>Bacteria</taxon>
        <taxon>Bacillati</taxon>
        <taxon>Cyanobacteriota</taxon>
        <taxon>Cyanophyceae</taxon>
        <taxon>Leptolyngbyales</taxon>
        <taxon>Leptolyngbyaceae</taxon>
        <taxon>Leptolyngbya group</taxon>
        <taxon>Leptolyngbya</taxon>
    </lineage>
</organism>
<dbReference type="AlphaFoldDB" id="A0AA97AR47"/>
<evidence type="ECO:0000313" key="2">
    <source>
        <dbReference type="EMBL" id="WNZ24768.1"/>
    </source>
</evidence>
<name>A0AA97AR47_9CYAN</name>
<sequence length="636" mass="67088">MVAQRKLPDFQNSSLGSQLDTTRYSSPFNVRLEPTATPSSLETNYASGIRPAGIDVGAAGSSDGKKGFSKNTANPKPRSEPTPAPQPSPTAASMVRRDQAIARNHAPTPPQNTPPPAPTSTPLPTPTKPETANQLEQRDVIAAVNRRSLLPDPNPRVEMNLRHGSADATEAGTPNLRGMTPNAVDGWNRSADRRRETISGLRRPIRPLEPPTSNSQQSNSWLSRSFNSVRNGISNVTDNVTNTINEAWRDTSGFLDRNYQTISNVGHTALEVAGVVPVFGAVPDLINAAWYGAEGRETEAALSLIGAVPFAGDATTVARLGARYGDDVVQGAANLLRGAQRTQDIASLPDAVNGTIQGATDAVTQFAQGDYLQAGLSLANGGLSATGIRSGVSSATSSARFPATSTRNPNRSSLTERPQPVSSAPSESGLGNRRPASSNREAPPSSSGNTNTPESATSAPLATGGSGGSGNDRVPPQVGGSGRGNSDDEPRLTGARDVVQGINNGTITSHRDLTQRLESEGWVVVRGQLPGASSVNSIWTNPTRTESVRIRPSVREGDAPYIVHGYDGPSGGVFNVLRNQLDNQQQWRAPSRRRPGELGASLPDEHLMDADGNTTRSGTTETYERSNPDVHFPLAD</sequence>
<proteinExistence type="predicted"/>
<feature type="compositionally biased region" description="Polar residues" evidence="1">
    <location>
        <begin position="10"/>
        <end position="28"/>
    </location>
</feature>
<feature type="region of interest" description="Disordered" evidence="1">
    <location>
        <begin position="584"/>
        <end position="636"/>
    </location>
</feature>
<feature type="compositionally biased region" description="Polar residues" evidence="1">
    <location>
        <begin position="391"/>
        <end position="426"/>
    </location>
</feature>
<feature type="region of interest" description="Disordered" evidence="1">
    <location>
        <begin position="1"/>
        <end position="135"/>
    </location>
</feature>
<evidence type="ECO:0000256" key="1">
    <source>
        <dbReference type="SAM" id="MobiDB-lite"/>
    </source>
</evidence>
<feature type="region of interest" description="Disordered" evidence="1">
    <location>
        <begin position="389"/>
        <end position="507"/>
    </location>
</feature>
<feature type="compositionally biased region" description="Polar residues" evidence="1">
    <location>
        <begin position="36"/>
        <end position="46"/>
    </location>
</feature>
<dbReference type="CDD" id="cd20745">
    <property type="entry name" value="FIX_RhsA_AHH_HNH-like"/>
    <property type="match status" value="1"/>
</dbReference>
<feature type="region of interest" description="Disordered" evidence="1">
    <location>
        <begin position="167"/>
        <end position="221"/>
    </location>
</feature>
<gene>
    <name evidence="2" type="ORF">HJG54_19250</name>
</gene>
<feature type="compositionally biased region" description="Polar residues" evidence="1">
    <location>
        <begin position="435"/>
        <end position="460"/>
    </location>
</feature>
<feature type="compositionally biased region" description="Polar residues" evidence="1">
    <location>
        <begin position="612"/>
        <end position="621"/>
    </location>
</feature>
<reference evidence="2" key="1">
    <citation type="submission" date="2020-05" db="EMBL/GenBank/DDBJ databases">
        <authorList>
            <person name="Zhu T."/>
            <person name="Keshari N."/>
            <person name="Lu X."/>
        </authorList>
    </citation>
    <scope>NUCLEOTIDE SEQUENCE</scope>
    <source>
        <strain evidence="2">NK1-12</strain>
    </source>
</reference>
<protein>
    <submittedName>
        <fullName evidence="2">Uncharacterized protein</fullName>
    </submittedName>
</protein>
<accession>A0AA97AR47</accession>
<dbReference type="EMBL" id="CP053586">
    <property type="protein sequence ID" value="WNZ24768.1"/>
    <property type="molecule type" value="Genomic_DNA"/>
</dbReference>
<dbReference type="RefSeq" id="WP_316430737.1">
    <property type="nucleotide sequence ID" value="NZ_CP053586.1"/>
</dbReference>
<feature type="compositionally biased region" description="Polar residues" evidence="1">
    <location>
        <begin position="211"/>
        <end position="221"/>
    </location>
</feature>
<feature type="compositionally biased region" description="Pro residues" evidence="1">
    <location>
        <begin position="107"/>
        <end position="127"/>
    </location>
</feature>